<comment type="caution">
    <text evidence="1">The sequence shown here is derived from an EMBL/GenBank/DDBJ whole genome shotgun (WGS) entry which is preliminary data.</text>
</comment>
<reference evidence="1 2" key="1">
    <citation type="submission" date="2018-06" db="EMBL/GenBank/DDBJ databases">
        <title>Combined omics and stable isotope probing to characterize newly discovered Mariana Back-Arc vent microbial communities.</title>
        <authorList>
            <person name="Trembath-Reichert E."/>
            <person name="Huber J.A."/>
        </authorList>
    </citation>
    <scope>NUCLEOTIDE SEQUENCE [LARGE SCALE GENOMIC DNA]</scope>
    <source>
        <strain evidence="1">MAG 63_1</strain>
    </source>
</reference>
<dbReference type="Proteomes" id="UP000286801">
    <property type="component" value="Unassembled WGS sequence"/>
</dbReference>
<protein>
    <submittedName>
        <fullName evidence="1">Alpha/beta hydrolase</fullName>
    </submittedName>
</protein>
<organism evidence="1 2">
    <name type="scientific">SAR324 cluster bacterium</name>
    <dbReference type="NCBI Taxonomy" id="2024889"/>
    <lineage>
        <taxon>Bacteria</taxon>
        <taxon>Deltaproteobacteria</taxon>
        <taxon>SAR324 cluster</taxon>
    </lineage>
</organism>
<evidence type="ECO:0000313" key="2">
    <source>
        <dbReference type="Proteomes" id="UP000286801"/>
    </source>
</evidence>
<name>A0A432G093_9DELT</name>
<accession>A0A432G093</accession>
<proteinExistence type="predicted"/>
<evidence type="ECO:0000313" key="1">
    <source>
        <dbReference type="EMBL" id="RTZ77012.1"/>
    </source>
</evidence>
<dbReference type="GO" id="GO:0016787">
    <property type="term" value="F:hydrolase activity"/>
    <property type="evidence" value="ECO:0007669"/>
    <property type="project" value="UniProtKB-KW"/>
</dbReference>
<sequence length="47" mass="5329">MNNMNNRLTQPTLEVPEELEIQTSTLRLVAKCWGKPEGLPVLALHGW</sequence>
<dbReference type="AlphaFoldDB" id="A0A432G093"/>
<keyword evidence="1" id="KW-0378">Hydrolase</keyword>
<dbReference type="EMBL" id="QNZL01000288">
    <property type="protein sequence ID" value="RTZ77012.1"/>
    <property type="molecule type" value="Genomic_DNA"/>
</dbReference>
<feature type="non-terminal residue" evidence="1">
    <location>
        <position position="47"/>
    </location>
</feature>
<gene>
    <name evidence="1" type="ORF">DSY97_10750</name>
</gene>